<evidence type="ECO:0000313" key="3">
    <source>
        <dbReference type="EMBL" id="REK69068.1"/>
    </source>
</evidence>
<reference evidence="3 4" key="1">
    <citation type="submission" date="2018-08" db="EMBL/GenBank/DDBJ databases">
        <title>Aeromicrobium sp. M2KJ-4, whole genome shotgun sequence.</title>
        <authorList>
            <person name="Tuo L."/>
        </authorList>
    </citation>
    <scope>NUCLEOTIDE SEQUENCE [LARGE SCALE GENOMIC DNA]</scope>
    <source>
        <strain evidence="3 4">M2KJ-4</strain>
    </source>
</reference>
<feature type="domain" description="WsaF C-terminal" evidence="2">
    <location>
        <begin position="282"/>
        <end position="411"/>
    </location>
</feature>
<comment type="caution">
    <text evidence="3">The sequence shown here is derived from an EMBL/GenBank/DDBJ whole genome shotgun (WGS) entry which is preliminary data.</text>
</comment>
<dbReference type="EMBL" id="QUBR01000003">
    <property type="protein sequence ID" value="REK69068.1"/>
    <property type="molecule type" value="Genomic_DNA"/>
</dbReference>
<accession>A0A371P0B5</accession>
<dbReference type="AlphaFoldDB" id="A0A371P0B5"/>
<dbReference type="Gene3D" id="3.40.50.11090">
    <property type="match status" value="1"/>
</dbReference>
<dbReference type="Proteomes" id="UP000265581">
    <property type="component" value="Unassembled WGS sequence"/>
</dbReference>
<keyword evidence="3" id="KW-0808">Transferase</keyword>
<keyword evidence="4" id="KW-1185">Reference proteome</keyword>
<dbReference type="GO" id="GO:0016740">
    <property type="term" value="F:transferase activity"/>
    <property type="evidence" value="ECO:0007669"/>
    <property type="project" value="UniProtKB-KW"/>
</dbReference>
<name>A0A371P0B5_9ACTN</name>
<dbReference type="Gene3D" id="3.40.50.2000">
    <property type="entry name" value="Glycogen Phosphorylase B"/>
    <property type="match status" value="1"/>
</dbReference>
<protein>
    <submittedName>
        <fullName evidence="3">Glycosyltransferase family 1 protein</fullName>
    </submittedName>
</protein>
<gene>
    <name evidence="3" type="ORF">DX116_19690</name>
</gene>
<evidence type="ECO:0000259" key="1">
    <source>
        <dbReference type="Pfam" id="PF21374"/>
    </source>
</evidence>
<evidence type="ECO:0000259" key="2">
    <source>
        <dbReference type="Pfam" id="PF22772"/>
    </source>
</evidence>
<dbReference type="Pfam" id="PF21374">
    <property type="entry name" value="WsaF_N"/>
    <property type="match status" value="1"/>
</dbReference>
<proteinExistence type="predicted"/>
<dbReference type="GO" id="GO:0030247">
    <property type="term" value="F:polysaccharide binding"/>
    <property type="evidence" value="ECO:0007669"/>
    <property type="project" value="InterPro"/>
</dbReference>
<dbReference type="SUPFAM" id="SSF53756">
    <property type="entry name" value="UDP-Glycosyltransferase/glycogen phosphorylase"/>
    <property type="match status" value="1"/>
</dbReference>
<dbReference type="Pfam" id="PF22772">
    <property type="entry name" value="WsaF_C"/>
    <property type="match status" value="1"/>
</dbReference>
<sequence>MAERSWVRRVASRGRRWLAARALGAYELLAGQGAVTRQASPSRSLEARRKTTQDDARALPQLPSMPAAAKVFEGVTPQSLHLAGLRHGDAQPVVSLVVPAIRPDSIFAGVATALQVGRLLALALDRPLRVVPFGRAEPEQLAAALTAFLAVDGHPVPPLSVVPQRQLAHTTVSSDDVWVVTYWTTAHAADVACRVGVLDPARVVYLVQDYEPGFHAWSVAHALTRQTYRAGFTHVVNSSSLARYLVEREGDGTDHGLVFAPHLDLDRLAQVASRREPSQPVRVFFYGRPGKPRNLFELGVAALRAASVTLAAEGIAWQAVSAGEEHPDIELPTGQTVRSLGTVDWDAYYDLLAATDVGLSLMHSPHPSHPPLEVAVSGGLAVTNDLDGSRSHFHDRVTAVAPDPDALAAALVDAVRCAAHEGPQPFAPPVEGRLGRPLHEVVDDLARRLR</sequence>
<dbReference type="RefSeq" id="WP_119705988.1">
    <property type="nucleotide sequence ID" value="NZ_JBHSOI010000001.1"/>
</dbReference>
<organism evidence="3 4">
    <name type="scientific">Aeromicrobium endophyticum</name>
    <dbReference type="NCBI Taxonomy" id="2292704"/>
    <lineage>
        <taxon>Bacteria</taxon>
        <taxon>Bacillati</taxon>
        <taxon>Actinomycetota</taxon>
        <taxon>Actinomycetes</taxon>
        <taxon>Propionibacteriales</taxon>
        <taxon>Nocardioidaceae</taxon>
        <taxon>Aeromicrobium</taxon>
    </lineage>
</organism>
<dbReference type="InterPro" id="IPR048510">
    <property type="entry name" value="WsaF_N"/>
</dbReference>
<dbReference type="InterPro" id="IPR055050">
    <property type="entry name" value="WsaF_C"/>
</dbReference>
<evidence type="ECO:0000313" key="4">
    <source>
        <dbReference type="Proteomes" id="UP000265581"/>
    </source>
</evidence>
<feature type="domain" description="WsaF N-terminal" evidence="1">
    <location>
        <begin position="95"/>
        <end position="232"/>
    </location>
</feature>
<dbReference type="OrthoDB" id="7615426at2"/>